<dbReference type="EMBL" id="JAKJXO020000010">
    <property type="protein sequence ID" value="KAL1599457.1"/>
    <property type="molecule type" value="Genomic_DNA"/>
</dbReference>
<proteinExistence type="inferred from homology"/>
<dbReference type="PANTHER" id="PTHR12128:SF66">
    <property type="entry name" value="4-HYDROXY-2-OXOGLUTARATE ALDOLASE, MITOCHONDRIAL"/>
    <property type="match status" value="1"/>
</dbReference>
<evidence type="ECO:0000256" key="2">
    <source>
        <dbReference type="PIRNR" id="PIRNR001365"/>
    </source>
</evidence>
<dbReference type="PIRSF" id="PIRSF001365">
    <property type="entry name" value="DHDPS"/>
    <property type="match status" value="1"/>
</dbReference>
<organism evidence="3 4">
    <name type="scientific">Paraconiothyrium brasiliense</name>
    <dbReference type="NCBI Taxonomy" id="300254"/>
    <lineage>
        <taxon>Eukaryota</taxon>
        <taxon>Fungi</taxon>
        <taxon>Dikarya</taxon>
        <taxon>Ascomycota</taxon>
        <taxon>Pezizomycotina</taxon>
        <taxon>Dothideomycetes</taxon>
        <taxon>Pleosporomycetidae</taxon>
        <taxon>Pleosporales</taxon>
        <taxon>Massarineae</taxon>
        <taxon>Didymosphaeriaceae</taxon>
        <taxon>Paraconiothyrium</taxon>
    </lineage>
</organism>
<dbReference type="Gene3D" id="3.20.20.70">
    <property type="entry name" value="Aldolase class I"/>
    <property type="match status" value="1"/>
</dbReference>
<gene>
    <name evidence="3" type="ORF">SLS60_007260</name>
</gene>
<dbReference type="SUPFAM" id="SSF51569">
    <property type="entry name" value="Aldolase"/>
    <property type="match status" value="1"/>
</dbReference>
<dbReference type="SMART" id="SM01130">
    <property type="entry name" value="DHDPS"/>
    <property type="match status" value="1"/>
</dbReference>
<dbReference type="PRINTS" id="PR00146">
    <property type="entry name" value="DHPICSNTHASE"/>
</dbReference>
<evidence type="ECO:0000313" key="4">
    <source>
        <dbReference type="Proteomes" id="UP001521785"/>
    </source>
</evidence>
<keyword evidence="4" id="KW-1185">Reference proteome</keyword>
<evidence type="ECO:0000256" key="1">
    <source>
        <dbReference type="ARBA" id="ARBA00023239"/>
    </source>
</evidence>
<dbReference type="Pfam" id="PF00701">
    <property type="entry name" value="DHDPS"/>
    <property type="match status" value="1"/>
</dbReference>
<dbReference type="CDD" id="cd00408">
    <property type="entry name" value="DHDPS-like"/>
    <property type="match status" value="1"/>
</dbReference>
<keyword evidence="1 2" id="KW-0456">Lyase</keyword>
<accession>A0ABR3R625</accession>
<dbReference type="Proteomes" id="UP001521785">
    <property type="component" value="Unassembled WGS sequence"/>
</dbReference>
<dbReference type="InterPro" id="IPR013785">
    <property type="entry name" value="Aldolase_TIM"/>
</dbReference>
<comment type="caution">
    <text evidence="3">The sequence shown here is derived from an EMBL/GenBank/DDBJ whole genome shotgun (WGS) entry which is preliminary data.</text>
</comment>
<protein>
    <submittedName>
        <fullName evidence="3">Uncharacterized protein</fullName>
    </submittedName>
</protein>
<sequence>MKITSSKPPYGVYTPLVTFFHEDESIDFAAVESHVRRMAKAGVAGLVLQGSNGEAPHLDHEERQEMITRTRLTLDSLGYEQIKLIVGCGAPSVRETLRYVAEAKAAGADFALVLPPAYWAPAMTAAVVESFFSAVAEASELPFLIYNFPTVASGIDISSDAIVRLGKEHPGTIVGCKLTCGNLGKLQRIWSSLPEDSFAAFAGKSDFMLPGLVGGSNGVIAALANVVPKVHVQLLNLWSEGKLEEGRKLQTKLSNADGALQKVGVAGVKAVVSYFFGYGSGKARRPLGTTSVQTLSEEILGPIAEVVELGKVAV</sequence>
<dbReference type="InterPro" id="IPR002220">
    <property type="entry name" value="DapA-like"/>
</dbReference>
<reference evidence="3 4" key="1">
    <citation type="submission" date="2024-02" db="EMBL/GenBank/DDBJ databases">
        <title>De novo assembly and annotation of 12 fungi associated with fruit tree decline syndrome in Ontario, Canada.</title>
        <authorList>
            <person name="Sulman M."/>
            <person name="Ellouze W."/>
            <person name="Ilyukhin E."/>
        </authorList>
    </citation>
    <scope>NUCLEOTIDE SEQUENCE [LARGE SCALE GENOMIC DNA]</scope>
    <source>
        <strain evidence="3 4">M42-189</strain>
    </source>
</reference>
<evidence type="ECO:0000313" key="3">
    <source>
        <dbReference type="EMBL" id="KAL1599457.1"/>
    </source>
</evidence>
<comment type="similarity">
    <text evidence="2">Belongs to the DapA family.</text>
</comment>
<dbReference type="PANTHER" id="PTHR12128">
    <property type="entry name" value="DIHYDRODIPICOLINATE SYNTHASE"/>
    <property type="match status" value="1"/>
</dbReference>
<name>A0ABR3R625_9PLEO</name>